<evidence type="ECO:0000256" key="3">
    <source>
        <dbReference type="ARBA" id="ARBA00023136"/>
    </source>
</evidence>
<comment type="subcellular location">
    <subcellularLocation>
        <location evidence="6">Cell membrane</location>
        <topology evidence="6">Lipid-anchor</topology>
    </subcellularLocation>
</comment>
<keyword evidence="5 6" id="KW-0449">Lipoprotein</keyword>
<evidence type="ECO:0000313" key="10">
    <source>
        <dbReference type="Proteomes" id="UP000438448"/>
    </source>
</evidence>
<evidence type="ECO:0000256" key="7">
    <source>
        <dbReference type="SAM" id="SignalP"/>
    </source>
</evidence>
<protein>
    <recommendedName>
        <fullName evidence="6">Lipoprotein LpqB</fullName>
    </recommendedName>
</protein>
<evidence type="ECO:0000256" key="1">
    <source>
        <dbReference type="ARBA" id="ARBA00022475"/>
    </source>
</evidence>
<dbReference type="RefSeq" id="WP_153410705.1">
    <property type="nucleotide sequence ID" value="NZ_WEGK01000005.1"/>
</dbReference>
<dbReference type="InterPro" id="IPR011044">
    <property type="entry name" value="Quino_amine_DH_bsu"/>
</dbReference>
<dbReference type="AlphaFoldDB" id="A0A7K0D2W2"/>
<dbReference type="HAMAP" id="MF_01373">
    <property type="entry name" value="LpqB_lipoprot"/>
    <property type="match status" value="1"/>
</dbReference>
<evidence type="ECO:0000256" key="4">
    <source>
        <dbReference type="ARBA" id="ARBA00023139"/>
    </source>
</evidence>
<dbReference type="OrthoDB" id="3226781at2"/>
<reference evidence="9 10" key="1">
    <citation type="submission" date="2019-10" db="EMBL/GenBank/DDBJ databases">
        <title>Nocardia macrotermitis sp. nov. and Nocardia aurantia sp. nov., isolated from the gut of fungus growing-termite Macrotermes natalensis.</title>
        <authorList>
            <person name="Benndorf R."/>
            <person name="Schwitalla J."/>
            <person name="Martin K."/>
            <person name="De Beer W."/>
            <person name="Kaster A.-K."/>
            <person name="Vollmers J."/>
            <person name="Poulsen M."/>
            <person name="Beemelmanns C."/>
        </authorList>
    </citation>
    <scope>NUCLEOTIDE SEQUENCE [LARGE SCALE GENOMIC DNA]</scope>
    <source>
        <strain evidence="9 10">RB20</strain>
    </source>
</reference>
<keyword evidence="1 6" id="KW-1003">Cell membrane</keyword>
<dbReference type="PROSITE" id="PS51257">
    <property type="entry name" value="PROKAR_LIPOPROTEIN"/>
    <property type="match status" value="1"/>
</dbReference>
<keyword evidence="4 6" id="KW-0564">Palmitate</keyword>
<dbReference type="InterPro" id="IPR059026">
    <property type="entry name" value="LpqB_N"/>
</dbReference>
<dbReference type="SMART" id="SM00909">
    <property type="entry name" value="Germane"/>
    <property type="match status" value="1"/>
</dbReference>
<dbReference type="NCBIfam" id="NF010141">
    <property type="entry name" value="PRK13616.1"/>
    <property type="match status" value="1"/>
</dbReference>
<comment type="similarity">
    <text evidence="6">Belongs to the LpqB lipoprotein family.</text>
</comment>
<proteinExistence type="inferred from homology"/>
<feature type="signal peptide" evidence="7">
    <location>
        <begin position="1"/>
        <end position="30"/>
    </location>
</feature>
<evidence type="ECO:0000259" key="8">
    <source>
        <dbReference type="SMART" id="SM00909"/>
    </source>
</evidence>
<accession>A0A7K0D2W2</accession>
<organism evidence="9 10">
    <name type="scientific">Nocardia macrotermitis</name>
    <dbReference type="NCBI Taxonomy" id="2585198"/>
    <lineage>
        <taxon>Bacteria</taxon>
        <taxon>Bacillati</taxon>
        <taxon>Actinomycetota</taxon>
        <taxon>Actinomycetes</taxon>
        <taxon>Mycobacteriales</taxon>
        <taxon>Nocardiaceae</taxon>
        <taxon>Nocardia</taxon>
    </lineage>
</organism>
<keyword evidence="3 6" id="KW-0472">Membrane</keyword>
<keyword evidence="10" id="KW-1185">Reference proteome</keyword>
<evidence type="ECO:0000256" key="5">
    <source>
        <dbReference type="ARBA" id="ARBA00023288"/>
    </source>
</evidence>
<dbReference type="Pfam" id="PF10646">
    <property type="entry name" value="Germane"/>
    <property type="match status" value="1"/>
</dbReference>
<evidence type="ECO:0000313" key="9">
    <source>
        <dbReference type="EMBL" id="MQY20001.1"/>
    </source>
</evidence>
<dbReference type="Pfam" id="PF25976">
    <property type="entry name" value="LpqB_N"/>
    <property type="match status" value="1"/>
</dbReference>
<comment type="caution">
    <text evidence="9">The sequence shown here is derived from an EMBL/GenBank/DDBJ whole genome shotgun (WGS) entry which is preliminary data.</text>
</comment>
<evidence type="ECO:0000256" key="2">
    <source>
        <dbReference type="ARBA" id="ARBA00022729"/>
    </source>
</evidence>
<dbReference type="InterPro" id="IPR023959">
    <property type="entry name" value="LpqB"/>
</dbReference>
<dbReference type="GO" id="GO:0005886">
    <property type="term" value="C:plasma membrane"/>
    <property type="evidence" value="ECO:0007669"/>
    <property type="project" value="UniProtKB-SubCell"/>
</dbReference>
<feature type="chain" id="PRO_5039153232" description="Lipoprotein LpqB" evidence="7">
    <location>
        <begin position="31"/>
        <end position="612"/>
    </location>
</feature>
<dbReference type="InterPro" id="IPR018910">
    <property type="entry name" value="LpqB_C"/>
</dbReference>
<name>A0A7K0D2W2_9NOCA</name>
<dbReference type="SUPFAM" id="SSF50969">
    <property type="entry name" value="YVTN repeat-like/Quinoprotein amine dehydrogenase"/>
    <property type="match status" value="1"/>
</dbReference>
<gene>
    <name evidence="6 9" type="primary">lpqB</name>
    <name evidence="9" type="ORF">NRB20_30960</name>
</gene>
<feature type="domain" description="GerMN" evidence="8">
    <location>
        <begin position="210"/>
        <end position="308"/>
    </location>
</feature>
<dbReference type="Pfam" id="PF10647">
    <property type="entry name" value="Gmad1"/>
    <property type="match status" value="1"/>
</dbReference>
<keyword evidence="2 6" id="KW-0732">Signal</keyword>
<dbReference type="InterPro" id="IPR019606">
    <property type="entry name" value="GerMN"/>
</dbReference>
<dbReference type="EMBL" id="WEGK01000005">
    <property type="protein sequence ID" value="MQY20001.1"/>
    <property type="molecule type" value="Genomic_DNA"/>
</dbReference>
<evidence type="ECO:0000256" key="6">
    <source>
        <dbReference type="HAMAP-Rule" id="MF_01373"/>
    </source>
</evidence>
<dbReference type="Proteomes" id="UP000438448">
    <property type="component" value="Unassembled WGS sequence"/>
</dbReference>
<sequence length="612" mass="65667">MSRRSRGRRRGRTRLRAVLCLILGATLLLGACANLPDSSAPQALGTIDRQTTSTGPAAPVPGRDPDLLVRDFLTATADPTNRHGAARLYLTPAAALAWDDTAGTVIVDMPDTLHLSQTSDTATYQIRGRKVGELNADGSFRATDKAYESQIKMTKVGDDWRISQLPPEVVVAKDAFYKTYQRVPLYFPNSAGTAMVPDLRWIYTTKEQLTQRILALLAGGPQRQLTSVVRNLLAAPVTLHGAITKANGDTANVGVGLGGVRMDFSGAAALDPHDKELLAAQVVLTLAEAEILGPYMLLADGKPLDARYADTGWSMNDVRAVNPASDQHGRLGLHALRDGTLVSVDLEQNKIAPVPGYFGTVRNLQAVGLSDDGQLIAAVADSGRPAPSPRRILVIGSYDGTTRFPVAEGNSFTRPSWTQDGRSVWTVIDGNRVIRAVHDPDTGNLSKQDVDISDLTVAQPNSTDPVPRLPITELRVSRDGARAAIIADGKVYLALVVRLPDGRYALRSPTPVAVNLSTAAVSIDWLSPEQLVVAREGSVNPLESVFIDSTNLESLPSQNLTPPVRVVTTAPDKLYLTDARAMMQLQSSDPAADRFWREVQGLGANSIAVLPE</sequence>